<name>A0A8H7IT13_9PEZI</name>
<evidence type="ECO:0000256" key="1">
    <source>
        <dbReference type="ARBA" id="ARBA00006484"/>
    </source>
</evidence>
<keyword evidence="2" id="KW-0521">NADP</keyword>
<dbReference type="PANTHER" id="PTHR43639">
    <property type="entry name" value="OXIDOREDUCTASE, SHORT-CHAIN DEHYDROGENASE/REDUCTASE FAMILY (AFU_ORTHOLOGUE AFUA_5G02870)"/>
    <property type="match status" value="1"/>
</dbReference>
<dbReference type="GO" id="GO:0016491">
    <property type="term" value="F:oxidoreductase activity"/>
    <property type="evidence" value="ECO:0007669"/>
    <property type="project" value="UniProtKB-KW"/>
</dbReference>
<evidence type="ECO:0000313" key="5">
    <source>
        <dbReference type="Proteomes" id="UP000627934"/>
    </source>
</evidence>
<dbReference type="SUPFAM" id="SSF51735">
    <property type="entry name" value="NAD(P)-binding Rossmann-fold domains"/>
    <property type="match status" value="1"/>
</dbReference>
<proteinExistence type="inferred from homology"/>
<evidence type="ECO:0000256" key="3">
    <source>
        <dbReference type="ARBA" id="ARBA00023002"/>
    </source>
</evidence>
<reference evidence="4" key="2">
    <citation type="journal article" date="2018" name="DNA Res.">
        <title>Comparative genome and transcriptome analyses reveal adaptations to opportunistic infections in woody plant degrading pathogens of Botryosphaeriaceae.</title>
        <authorList>
            <person name="Yan J.Y."/>
            <person name="Zhao W.S."/>
            <person name="Chen Z."/>
            <person name="Xing Q.K."/>
            <person name="Zhang W."/>
            <person name="Chethana K.W.T."/>
            <person name="Xue M.F."/>
            <person name="Xu J.P."/>
            <person name="Phillips A.J.L."/>
            <person name="Wang Y."/>
            <person name="Liu J.H."/>
            <person name="Liu M."/>
            <person name="Zhou Y."/>
            <person name="Jayawardena R.S."/>
            <person name="Manawasinghe I.S."/>
            <person name="Huang J.B."/>
            <person name="Qiao G.H."/>
            <person name="Fu C.Y."/>
            <person name="Guo F.F."/>
            <person name="Dissanayake A.J."/>
            <person name="Peng Y.L."/>
            <person name="Hyde K.D."/>
            <person name="Li X.H."/>
        </authorList>
    </citation>
    <scope>NUCLEOTIDE SEQUENCE</scope>
    <source>
        <strain evidence="4">CSS-01s</strain>
    </source>
</reference>
<dbReference type="InterPro" id="IPR036291">
    <property type="entry name" value="NAD(P)-bd_dom_sf"/>
</dbReference>
<evidence type="ECO:0000256" key="2">
    <source>
        <dbReference type="ARBA" id="ARBA00022857"/>
    </source>
</evidence>
<dbReference type="EMBL" id="MDYX01000047">
    <property type="protein sequence ID" value="KAF9630988.1"/>
    <property type="molecule type" value="Genomic_DNA"/>
</dbReference>
<dbReference type="PROSITE" id="PS00061">
    <property type="entry name" value="ADH_SHORT"/>
    <property type="match status" value="1"/>
</dbReference>
<dbReference type="InterPro" id="IPR002347">
    <property type="entry name" value="SDR_fam"/>
</dbReference>
<accession>A0A8H7IT13</accession>
<dbReference type="InterPro" id="IPR020904">
    <property type="entry name" value="Sc_DH/Rdtase_CS"/>
</dbReference>
<protein>
    <submittedName>
        <fullName evidence="4">Short-chain dehydrogenase/reductase SDR</fullName>
    </submittedName>
</protein>
<dbReference type="PANTHER" id="PTHR43639:SF1">
    <property type="entry name" value="SHORT-CHAIN DEHYDROGENASE_REDUCTASE FAMILY PROTEIN"/>
    <property type="match status" value="1"/>
</dbReference>
<sequence length="259" mass="26631">MPIARHKMLPNIHQNPLGNQVAITYVSPSSAALAATFIDTVRALNNGADAIAIQADVAALDSPSHIVDACLAAFGPTIDILINNAGTAGPTPILATTTTGPPATIADYDRIMNLNVRGVFFLTQAVAPHLPKIGGGSGGGRIINIGSTIARKGAAQSGVYAASKAAVEAMTRAWAVELGISGHTVNTVTPGPTETETLAEWMQLPAVQEEMEGVRRGTAMEGRLGKVEEVAAVIVALAEPQMTWVTGQTVSASGGYTTL</sequence>
<comment type="similarity">
    <text evidence="1">Belongs to the short-chain dehydrogenases/reductases (SDR) family.</text>
</comment>
<gene>
    <name evidence="4" type="ORF">BFW01_g1860</name>
</gene>
<dbReference type="AlphaFoldDB" id="A0A8H7IT13"/>
<dbReference type="Proteomes" id="UP000627934">
    <property type="component" value="Unassembled WGS sequence"/>
</dbReference>
<comment type="caution">
    <text evidence="4">The sequence shown here is derived from an EMBL/GenBank/DDBJ whole genome shotgun (WGS) entry which is preliminary data.</text>
</comment>
<reference evidence="4" key="1">
    <citation type="submission" date="2016-08" db="EMBL/GenBank/DDBJ databases">
        <authorList>
            <person name="Yan J."/>
        </authorList>
    </citation>
    <scope>NUCLEOTIDE SEQUENCE</scope>
    <source>
        <strain evidence="4">CSS-01s</strain>
    </source>
</reference>
<dbReference type="Gene3D" id="3.40.50.720">
    <property type="entry name" value="NAD(P)-binding Rossmann-like Domain"/>
    <property type="match status" value="1"/>
</dbReference>
<dbReference type="PRINTS" id="PR00080">
    <property type="entry name" value="SDRFAMILY"/>
</dbReference>
<organism evidence="4 5">
    <name type="scientific">Lasiodiplodia theobromae</name>
    <dbReference type="NCBI Taxonomy" id="45133"/>
    <lineage>
        <taxon>Eukaryota</taxon>
        <taxon>Fungi</taxon>
        <taxon>Dikarya</taxon>
        <taxon>Ascomycota</taxon>
        <taxon>Pezizomycotina</taxon>
        <taxon>Dothideomycetes</taxon>
        <taxon>Dothideomycetes incertae sedis</taxon>
        <taxon>Botryosphaeriales</taxon>
        <taxon>Botryosphaeriaceae</taxon>
        <taxon>Lasiodiplodia</taxon>
    </lineage>
</organism>
<evidence type="ECO:0000313" key="4">
    <source>
        <dbReference type="EMBL" id="KAF9630988.1"/>
    </source>
</evidence>
<keyword evidence="3" id="KW-0560">Oxidoreductase</keyword>
<dbReference type="Pfam" id="PF13561">
    <property type="entry name" value="adh_short_C2"/>
    <property type="match status" value="1"/>
</dbReference>
<dbReference type="PRINTS" id="PR00081">
    <property type="entry name" value="GDHRDH"/>
</dbReference>